<proteinExistence type="predicted"/>
<organism evidence="4 5">
    <name type="scientific">Aureococcus anophagefferens</name>
    <name type="common">Harmful bloom alga</name>
    <dbReference type="NCBI Taxonomy" id="44056"/>
    <lineage>
        <taxon>Eukaryota</taxon>
        <taxon>Sar</taxon>
        <taxon>Stramenopiles</taxon>
        <taxon>Ochrophyta</taxon>
        <taxon>Pelagophyceae</taxon>
        <taxon>Pelagomonadales</taxon>
        <taxon>Pelagomonadaceae</taxon>
        <taxon>Aureococcus</taxon>
    </lineage>
</organism>
<dbReference type="Gene3D" id="1.25.40.20">
    <property type="entry name" value="Ankyrin repeat-containing domain"/>
    <property type="match status" value="3"/>
</dbReference>
<reference evidence="4 5" key="1">
    <citation type="submission" date="2024-03" db="EMBL/GenBank/DDBJ databases">
        <title>Aureococcus anophagefferens CCMP1851 and Kratosvirus quantuckense: Draft genome of a second virus-susceptible host strain in the model system.</title>
        <authorList>
            <person name="Chase E."/>
            <person name="Truchon A.R."/>
            <person name="Schepens W."/>
            <person name="Wilhelm S.W."/>
        </authorList>
    </citation>
    <scope>NUCLEOTIDE SEQUENCE [LARGE SCALE GENOMIC DNA]</scope>
    <source>
        <strain evidence="4 5">CCMP1851</strain>
    </source>
</reference>
<evidence type="ECO:0000256" key="1">
    <source>
        <dbReference type="ARBA" id="ARBA00022737"/>
    </source>
</evidence>
<dbReference type="SUPFAM" id="SSF48403">
    <property type="entry name" value="Ankyrin repeat"/>
    <property type="match status" value="3"/>
</dbReference>
<dbReference type="PANTHER" id="PTHR24124:SF14">
    <property type="entry name" value="CHROMOSOME UNDETERMINED SCAFFOLD_25, WHOLE GENOME SHOTGUN SEQUENCE"/>
    <property type="match status" value="1"/>
</dbReference>
<feature type="compositionally biased region" description="Basic and acidic residues" evidence="3">
    <location>
        <begin position="348"/>
        <end position="375"/>
    </location>
</feature>
<keyword evidence="1" id="KW-0677">Repeat</keyword>
<gene>
    <name evidence="4" type="ORF">SO694_00162062</name>
</gene>
<feature type="region of interest" description="Disordered" evidence="3">
    <location>
        <begin position="462"/>
        <end position="486"/>
    </location>
</feature>
<dbReference type="Proteomes" id="UP001363151">
    <property type="component" value="Unassembled WGS sequence"/>
</dbReference>
<feature type="region of interest" description="Disordered" evidence="3">
    <location>
        <begin position="69"/>
        <end position="111"/>
    </location>
</feature>
<evidence type="ECO:0000313" key="4">
    <source>
        <dbReference type="EMBL" id="KAK7248536.1"/>
    </source>
</evidence>
<dbReference type="InterPro" id="IPR036770">
    <property type="entry name" value="Ankyrin_rpt-contain_sf"/>
</dbReference>
<dbReference type="SMART" id="SM00248">
    <property type="entry name" value="ANK"/>
    <property type="match status" value="3"/>
</dbReference>
<feature type="compositionally biased region" description="Polar residues" evidence="3">
    <location>
        <begin position="77"/>
        <end position="98"/>
    </location>
</feature>
<evidence type="ECO:0000256" key="2">
    <source>
        <dbReference type="ARBA" id="ARBA00023043"/>
    </source>
</evidence>
<evidence type="ECO:0000313" key="5">
    <source>
        <dbReference type="Proteomes" id="UP001363151"/>
    </source>
</evidence>
<feature type="compositionally biased region" description="Basic and acidic residues" evidence="3">
    <location>
        <begin position="99"/>
        <end position="111"/>
    </location>
</feature>
<dbReference type="EMBL" id="JBBJCI010000094">
    <property type="protein sequence ID" value="KAK7248536.1"/>
    <property type="molecule type" value="Genomic_DNA"/>
</dbReference>
<dbReference type="PANTHER" id="PTHR24124">
    <property type="entry name" value="ANKYRIN REPEAT FAMILY A"/>
    <property type="match status" value="1"/>
</dbReference>
<name>A0ABR1G5R9_AURAN</name>
<keyword evidence="5" id="KW-1185">Reference proteome</keyword>
<dbReference type="InterPro" id="IPR002110">
    <property type="entry name" value="Ankyrin_rpt"/>
</dbReference>
<accession>A0ABR1G5R9</accession>
<feature type="region of interest" description="Disordered" evidence="3">
    <location>
        <begin position="346"/>
        <end position="411"/>
    </location>
</feature>
<feature type="compositionally biased region" description="Basic residues" evidence="3">
    <location>
        <begin position="379"/>
        <end position="401"/>
    </location>
</feature>
<sequence>MRSREDSEEISLKHSGYAYVYTREGSLVAGGKWVRVAADLENLTLRLDNTHMTETNRDKYCKEMTITAGTRRRASRPGSTCSPASRTRTWTRSWNAQRASEKRRDGGDLEDALRSAPAKVEVALLALRRGRLPADYVARAPGGQGRGRRCWPPPRSGRADVIGALVGLGAARNGPELGDSEKAFETPLLGAAPRPAVAPLAAAGAVVDAADGDGVPPLVYAVRAGHVACVAALLQRDAVADAGAAAAGEAGAASARARQLVAATRDLRASLGSAAFDASSAADVARSVRSVIRDGELPLSSWHGARQLPRRRLRRGADDRFTALLRCCANGDGQGAELWLTLGAGANHADHGPEKRTRADGLRRAGRHAPREDAAGHGPLRRRRARRARVLRALPRGRGRGASRSGARGGASGRDVCALLLAHGADPLAMDAKGRSPLSVAAADARDARLVSALLAAPKAVARPAGGSGPTVAGLKRPVGSRASLQKRDARGRTALFYAAEADRPENVELRWASAGGRRWLDAGARRRSASAEMLDVDATDDSGHTALRVATAAHAKGAVGALLRFGGVSAGDAQIAHTLGRFRASVLCGDEPATLRYVDRGNFVVGERRASAAAP</sequence>
<comment type="caution">
    <text evidence="4">The sequence shown here is derived from an EMBL/GenBank/DDBJ whole genome shotgun (WGS) entry which is preliminary data.</text>
</comment>
<protein>
    <submittedName>
        <fullName evidence="4">Spectrin binding protein</fullName>
    </submittedName>
</protein>
<evidence type="ECO:0000256" key="3">
    <source>
        <dbReference type="SAM" id="MobiDB-lite"/>
    </source>
</evidence>
<keyword evidence="2" id="KW-0040">ANK repeat</keyword>